<proteinExistence type="predicted"/>
<comment type="caution">
    <text evidence="1">The sequence shown here is derived from an EMBL/GenBank/DDBJ whole genome shotgun (WGS) entry which is preliminary data.</text>
</comment>
<accession>A0ACC3AX74</accession>
<sequence length="513" mass="56878">MVFEFARNSLVDHCSRFFLSHAQQKDVEAQHTEKNPSALSGSEEQDRSTITVGWDSDTDPENPQNWPTGKKLWVTIVIWFYSFVVYFAASIYTSGEELFINEYSVSHTEASLGLALYVLGYGVGPLLFSPLSEIPRVGRNLPYLITFFIFCILCVPTALAPTAPGFYVLRFLQGLFGSPCLATGGASLSDVYAPSVLPHAMSAYVIALSSGPALGPVMSGFAVPVVRWRFSMWEILMAAGVIMAMLAFLPETSHANILYRRAERLQQADPQHRHHTCAAEKQHAHLSFYDVLRESLLIPMRITLLDPAILFVNIYMMLVYGIYYSFFEVFPLVYEGLYGFSTGEQSIVFIAIAVGVLLAALCYNIYIYRVYTPKFEHGGFDKPEDVLKPAMLTAFGTPIGLLLFGWSARASVHWIVPTIGIVIYPASISIVLQCIFLYLPACYPHYAASVFAATDFTRSAFACAAVLFSRSMFLNLSVGGGCSLLAGLTILCIFGIFGLYSYGKILRQRSKFH</sequence>
<keyword evidence="2" id="KW-1185">Reference proteome</keyword>
<evidence type="ECO:0000313" key="2">
    <source>
        <dbReference type="Proteomes" id="UP001177260"/>
    </source>
</evidence>
<dbReference type="Proteomes" id="UP001177260">
    <property type="component" value="Unassembled WGS sequence"/>
</dbReference>
<protein>
    <submittedName>
        <fullName evidence="1">Uncharacterized protein</fullName>
    </submittedName>
</protein>
<name>A0ACC3AX74_9EURO</name>
<reference evidence="1 2" key="1">
    <citation type="journal article" date="2023" name="ACS Omega">
        <title>Identification of the Neoaspergillic Acid Biosynthesis Gene Cluster by Establishing an In Vitro CRISPR-Ribonucleoprotein Genetic System in Aspergillus melleus.</title>
        <authorList>
            <person name="Yuan B."/>
            <person name="Grau M.F."/>
            <person name="Murata R.M."/>
            <person name="Torok T."/>
            <person name="Venkateswaran K."/>
            <person name="Stajich J.E."/>
            <person name="Wang C.C.C."/>
        </authorList>
    </citation>
    <scope>NUCLEOTIDE SEQUENCE [LARGE SCALE GENOMIC DNA]</scope>
    <source>
        <strain evidence="1 2">IMV 1140</strain>
    </source>
</reference>
<dbReference type="EMBL" id="JAOPJF010000051">
    <property type="protein sequence ID" value="KAK1142370.1"/>
    <property type="molecule type" value="Genomic_DNA"/>
</dbReference>
<evidence type="ECO:0000313" key="1">
    <source>
        <dbReference type="EMBL" id="KAK1142370.1"/>
    </source>
</evidence>
<organism evidence="1 2">
    <name type="scientific">Aspergillus melleus</name>
    <dbReference type="NCBI Taxonomy" id="138277"/>
    <lineage>
        <taxon>Eukaryota</taxon>
        <taxon>Fungi</taxon>
        <taxon>Dikarya</taxon>
        <taxon>Ascomycota</taxon>
        <taxon>Pezizomycotina</taxon>
        <taxon>Eurotiomycetes</taxon>
        <taxon>Eurotiomycetidae</taxon>
        <taxon>Eurotiales</taxon>
        <taxon>Aspergillaceae</taxon>
        <taxon>Aspergillus</taxon>
        <taxon>Aspergillus subgen. Circumdati</taxon>
    </lineage>
</organism>
<gene>
    <name evidence="1" type="ORF">N8T08_007922</name>
</gene>